<feature type="transmembrane region" description="Helical" evidence="2">
    <location>
        <begin position="133"/>
        <end position="149"/>
    </location>
</feature>
<accession>E9IA39</accession>
<feature type="non-terminal residue" evidence="3">
    <location>
        <position position="1"/>
    </location>
</feature>
<feature type="region of interest" description="Disordered" evidence="1">
    <location>
        <begin position="33"/>
        <end position="57"/>
    </location>
</feature>
<evidence type="ECO:0000313" key="3">
    <source>
        <dbReference type="EMBL" id="EFZ22566.1"/>
    </source>
</evidence>
<feature type="transmembrane region" description="Helical" evidence="2">
    <location>
        <begin position="110"/>
        <end position="127"/>
    </location>
</feature>
<reference evidence="3" key="1">
    <citation type="journal article" date="2011" name="Proc. Natl. Acad. Sci. U.S.A.">
        <title>The genome of the fire ant Solenopsis invicta.</title>
        <authorList>
            <person name="Wurm Y."/>
            <person name="Wang J."/>
            <person name="Riba-Grognuz O."/>
            <person name="Corona M."/>
            <person name="Nygaard S."/>
            <person name="Hunt B.G."/>
            <person name="Ingram K.K."/>
            <person name="Falquet L."/>
            <person name="Nipitwattanaphon M."/>
            <person name="Gotzek D."/>
            <person name="Dijkstra M.B."/>
            <person name="Oettler J."/>
            <person name="Comtesse F."/>
            <person name="Shih C.J."/>
            <person name="Wu W.J."/>
            <person name="Yang C.C."/>
            <person name="Thomas J."/>
            <person name="Beaudoing E."/>
            <person name="Pradervand S."/>
            <person name="Flegel V."/>
            <person name="Cook E.D."/>
            <person name="Fabbretti R."/>
            <person name="Stockinger H."/>
            <person name="Long L."/>
            <person name="Farmerie W.G."/>
            <person name="Oakey J."/>
            <person name="Boomsma J.J."/>
            <person name="Pamilo P."/>
            <person name="Yi S.V."/>
            <person name="Heinze J."/>
            <person name="Goodisman M.A."/>
            <person name="Farinelli L."/>
            <person name="Harshman K."/>
            <person name="Hulo N."/>
            <person name="Cerutti L."/>
            <person name="Xenarios I."/>
            <person name="Shoemaker D."/>
            <person name="Keller L."/>
        </authorList>
    </citation>
    <scope>NUCLEOTIDE SEQUENCE [LARGE SCALE GENOMIC DNA]</scope>
</reference>
<feature type="non-terminal residue" evidence="3">
    <location>
        <position position="189"/>
    </location>
</feature>
<keyword evidence="2" id="KW-0472">Membrane</keyword>
<gene>
    <name evidence="3" type="ORF">SINV_16339</name>
</gene>
<feature type="compositionally biased region" description="Basic and acidic residues" evidence="1">
    <location>
        <begin position="36"/>
        <end position="55"/>
    </location>
</feature>
<keyword evidence="2" id="KW-1133">Transmembrane helix</keyword>
<evidence type="ECO:0000256" key="2">
    <source>
        <dbReference type="SAM" id="Phobius"/>
    </source>
</evidence>
<keyword evidence="2" id="KW-0812">Transmembrane</keyword>
<name>E9IA39_SOLIN</name>
<sequence>RCAGTQNYGYSSFEFLSGRDPKVCKVRVPETYEYPKSSRDPKSSQDPKLSWDPKLSRKPKSISSEAAVFLQEYLNNWYSFRAYYSIKVLSDILMQTYGTTNSAEKNRPIIVSKYVVIVFIIIFIKLSKNSFDFQVLCTTSYLLILYYMTGQPMVFNRIIQTWTICLLIMILGQTYGIFVGTAFGAKVFK</sequence>
<proteinExistence type="predicted"/>
<protein>
    <submittedName>
        <fullName evidence="3">Uncharacterized protein</fullName>
    </submittedName>
</protein>
<organism>
    <name type="scientific">Solenopsis invicta</name>
    <name type="common">Red imported fire ant</name>
    <name type="synonym">Solenopsis wagneri</name>
    <dbReference type="NCBI Taxonomy" id="13686"/>
    <lineage>
        <taxon>Eukaryota</taxon>
        <taxon>Metazoa</taxon>
        <taxon>Ecdysozoa</taxon>
        <taxon>Arthropoda</taxon>
        <taxon>Hexapoda</taxon>
        <taxon>Insecta</taxon>
        <taxon>Pterygota</taxon>
        <taxon>Neoptera</taxon>
        <taxon>Endopterygota</taxon>
        <taxon>Hymenoptera</taxon>
        <taxon>Apocrita</taxon>
        <taxon>Aculeata</taxon>
        <taxon>Formicoidea</taxon>
        <taxon>Formicidae</taxon>
        <taxon>Myrmicinae</taxon>
        <taxon>Solenopsis</taxon>
    </lineage>
</organism>
<feature type="transmembrane region" description="Helical" evidence="2">
    <location>
        <begin position="161"/>
        <end position="183"/>
    </location>
</feature>
<dbReference type="AlphaFoldDB" id="E9IA39"/>
<dbReference type="HOGENOM" id="CLU_1437875_0_0_1"/>
<evidence type="ECO:0000256" key="1">
    <source>
        <dbReference type="SAM" id="MobiDB-lite"/>
    </source>
</evidence>
<dbReference type="EMBL" id="GL761969">
    <property type="protein sequence ID" value="EFZ22566.1"/>
    <property type="molecule type" value="Genomic_DNA"/>
</dbReference>